<dbReference type="EMBL" id="LR589198">
    <property type="protein sequence ID" value="VTP04404.1"/>
    <property type="molecule type" value="Genomic_DNA"/>
</dbReference>
<accession>A0A653F3T7</accession>
<evidence type="ECO:0000256" key="1">
    <source>
        <dbReference type="SAM" id="MobiDB-lite"/>
    </source>
</evidence>
<dbReference type="AlphaFoldDB" id="A0A653F3T7"/>
<reference evidence="2" key="1">
    <citation type="submission" date="2019-05" db="EMBL/GenBank/DDBJ databases">
        <authorList>
            <person name="Naeem R."/>
            <person name="Antony C."/>
            <person name="Guan Q."/>
        </authorList>
    </citation>
    <scope>NUCLEOTIDE SEQUENCE</scope>
    <source>
        <strain evidence="2">2</strain>
    </source>
</reference>
<dbReference type="RefSeq" id="WP_239656870.1">
    <property type="nucleotide sequence ID" value="NZ_CAJMWJ010000003.1"/>
</dbReference>
<gene>
    <name evidence="2" type="ORF">BIN_B_05525</name>
</gene>
<name>A0A653F3T7_9MYCO</name>
<evidence type="ECO:0000313" key="2">
    <source>
        <dbReference type="EMBL" id="VTP04404.1"/>
    </source>
</evidence>
<protein>
    <submittedName>
        <fullName evidence="2">Uncharacterized protein</fullName>
    </submittedName>
</protein>
<dbReference type="GeneID" id="93497622"/>
<organism evidence="2">
    <name type="scientific">Mycobacterium riyadhense</name>
    <dbReference type="NCBI Taxonomy" id="486698"/>
    <lineage>
        <taxon>Bacteria</taxon>
        <taxon>Bacillati</taxon>
        <taxon>Actinomycetota</taxon>
        <taxon>Actinomycetes</taxon>
        <taxon>Mycobacteriales</taxon>
        <taxon>Mycobacteriaceae</taxon>
        <taxon>Mycobacterium</taxon>
    </lineage>
</organism>
<feature type="region of interest" description="Disordered" evidence="1">
    <location>
        <begin position="91"/>
        <end position="119"/>
    </location>
</feature>
<sequence>MTYILDQCGVCSAGARAQPRFNPDAQNWVDSAPVPDQFVTATTIAEIERGVIAKSRKDPPQGEHLRRWFEDKVLPAFEGRVLSWTCPPPAFWQPTERPSASRTPTPLSPRSPRPQAWWS</sequence>
<dbReference type="Gene3D" id="3.40.50.1010">
    <property type="entry name" value="5'-nuclease"/>
    <property type="match status" value="1"/>
</dbReference>
<proteinExistence type="predicted"/>